<sequence length="1121" mass="120304">MGAEGRRMRGAPKLLLLPLLPWLLLLAPETWGAPGCPVPIRSCKCSGERPKGLSGGAPNPARRRVVCGGGDLPEPPEPGLLPNGTVTLLLSNNKITGLRNGSFLGLHLLEKLDLKNNVISTVQPGAFLGLGELKRLDLSNNRIGCLASETFQGLPRLLRLNISGNIFSSLQPRVFDELPALKLVDFGTEFLTCDCRLRWLLSWARNHSVQLSEHTLCAYPSALHAQALGSLQEAQLRCEGALELHTHHLIPSLRQVVFQGDRLPFQCSASYLGNDTRIRWYHNQTPVEGDEQAGILLAESLIHDCTFITSELTLSHIGVGASGEWECSVSTVQGNASKKVEIVVLETSASYCPAERIANNRGDFRWPRTLAGITAYQSCLQYPFTSVPLSGGAPGTRASRRCDRAGRWEPGDYSHCLYTNDITRVLYTFVLMPINASNALTLAHQLRVYTAEAASFSDMMDVVYVAQMIQKFLGYVDQIKELVEVMVDMASNLMLVDEHLLWLAQREDKACSGIIGALERIGGAALSPHAQHISVELSAFPREVGGSGAGLHPVVYPCTALLLLCLFSTIITYILNHSSIHVSRKGWHMLLNLCFHMAMTSAVFAGGITLTNSQIVCQAVGITLHYSSLSTLLWMGVKARVLHKELTWRAPPPQEGDSAPPAPHPMLRFYLIAGGIPLIVCGITAAVNIHNYRDHSPYCWLVWRPSLGAFYIPVALILLITWIYFLCAGLRLRGPLGQSSKGGTSRDSLDPGEELRGSTRLRSSGPLLSDSGSLLATGSAGVVTPGPPEDGDGLYSPGIQLGALVTTHFLYLAMWACGALAVSQHWLPRVVCSCLYGVAASALGLFVFTHHCARRRDVRASWRACCPAASASGASPRAEPATPEDSSPVFGERPPSLKSSPSSSSGHVPPPAPCKLTNLQLAQSQVCETGVVTRGEGEPEPAGSRGSLAPRHPNNLPHGRRVHKSRAKGHRAGEAGGKNRLKVLRGGMLAGAPELLSSESGSLHNSPSDSYPGSSRNSPGARLQLEGEHTLTPSEGSDTSTAPLPEACRPGQRRSASRDNLKGGGGGAAEKESKRRSYPLNTASLNGAPKGGKYDDITMSSAEAAGSGYMKTGLWKSETTV</sequence>
<feature type="transmembrane region" description="Helical" evidence="15">
    <location>
        <begin position="615"/>
        <end position="637"/>
    </location>
</feature>
<evidence type="ECO:0000256" key="13">
    <source>
        <dbReference type="ARBA" id="ARBA00023224"/>
    </source>
</evidence>
<dbReference type="InterPro" id="IPR001879">
    <property type="entry name" value="GPCR_2_extracellular_dom"/>
</dbReference>
<dbReference type="Gene3D" id="1.20.1070.10">
    <property type="entry name" value="Rhodopsin 7-helix transmembrane proteins"/>
    <property type="match status" value="1"/>
</dbReference>
<keyword evidence="7 15" id="KW-1133">Transmembrane helix</keyword>
<keyword evidence="8" id="KW-0297">G-protein coupled receptor</keyword>
<evidence type="ECO:0000256" key="3">
    <source>
        <dbReference type="ARBA" id="ARBA00022614"/>
    </source>
</evidence>
<dbReference type="EMBL" id="JACASE010000011">
    <property type="protein sequence ID" value="KAF6427097.1"/>
    <property type="molecule type" value="Genomic_DNA"/>
</dbReference>
<evidence type="ECO:0000256" key="12">
    <source>
        <dbReference type="ARBA" id="ARBA00023180"/>
    </source>
</evidence>
<evidence type="ECO:0000259" key="17">
    <source>
        <dbReference type="PROSITE" id="PS50227"/>
    </source>
</evidence>
<accession>A0A7J8DV28</accession>
<dbReference type="InterPro" id="IPR001611">
    <property type="entry name" value="Leu-rich_rpt"/>
</dbReference>
<feature type="chain" id="PRO_5029650465" evidence="16">
    <location>
        <begin position="33"/>
        <end position="1121"/>
    </location>
</feature>
<dbReference type="FunFam" id="2.60.40.10:FF:000496">
    <property type="entry name" value="Adhesion G protein-coupled receptor A2"/>
    <property type="match status" value="1"/>
</dbReference>
<feature type="compositionally biased region" description="Basic residues" evidence="14">
    <location>
        <begin position="958"/>
        <end position="970"/>
    </location>
</feature>
<keyword evidence="6" id="KW-0677">Repeat</keyword>
<evidence type="ECO:0000256" key="8">
    <source>
        <dbReference type="ARBA" id="ARBA00023040"/>
    </source>
</evidence>
<dbReference type="Pfam" id="PF13855">
    <property type="entry name" value="LRR_8"/>
    <property type="match status" value="1"/>
</dbReference>
<dbReference type="GO" id="GO:0002040">
    <property type="term" value="P:sprouting angiogenesis"/>
    <property type="evidence" value="ECO:0007669"/>
    <property type="project" value="TreeGrafter"/>
</dbReference>
<dbReference type="InterPro" id="IPR007110">
    <property type="entry name" value="Ig-like_dom"/>
</dbReference>
<dbReference type="CDD" id="cd15998">
    <property type="entry name" value="7tmB2_GPR124"/>
    <property type="match status" value="1"/>
</dbReference>
<dbReference type="InterPro" id="IPR017983">
    <property type="entry name" value="GPCR_2_secretin-like_CS"/>
</dbReference>
<dbReference type="GO" id="GO:0007166">
    <property type="term" value="P:cell surface receptor signaling pathway"/>
    <property type="evidence" value="ECO:0007669"/>
    <property type="project" value="InterPro"/>
</dbReference>
<dbReference type="SUPFAM" id="SSF111418">
    <property type="entry name" value="Hormone receptor domain"/>
    <property type="match status" value="1"/>
</dbReference>
<evidence type="ECO:0000256" key="5">
    <source>
        <dbReference type="ARBA" id="ARBA00022729"/>
    </source>
</evidence>
<dbReference type="GO" id="GO:0004930">
    <property type="term" value="F:G protein-coupled receptor activity"/>
    <property type="evidence" value="ECO:0007669"/>
    <property type="project" value="UniProtKB-KW"/>
</dbReference>
<dbReference type="PROSITE" id="PS50261">
    <property type="entry name" value="G_PROTEIN_RECEP_F2_4"/>
    <property type="match status" value="1"/>
</dbReference>
<dbReference type="SMART" id="SM00369">
    <property type="entry name" value="LRR_TYP"/>
    <property type="match status" value="4"/>
</dbReference>
<dbReference type="InterPro" id="IPR013783">
    <property type="entry name" value="Ig-like_fold"/>
</dbReference>
<dbReference type="FunFam" id="3.80.10.10:FF:000242">
    <property type="entry name" value="Adhesion G protein-coupled receptor A2"/>
    <property type="match status" value="1"/>
</dbReference>
<feature type="transmembrane region" description="Helical" evidence="15">
    <location>
        <begin position="827"/>
        <end position="849"/>
    </location>
</feature>
<keyword evidence="10" id="KW-1015">Disulfide bond</keyword>
<keyword evidence="4 15" id="KW-0812">Transmembrane</keyword>
<dbReference type="InterPro" id="IPR003591">
    <property type="entry name" value="Leu-rich_rpt_typical-subtyp"/>
</dbReference>
<dbReference type="PROSITE" id="PS50227">
    <property type="entry name" value="G_PROTEIN_RECEP_F2_3"/>
    <property type="match status" value="1"/>
</dbReference>
<evidence type="ECO:0000256" key="10">
    <source>
        <dbReference type="ARBA" id="ARBA00023157"/>
    </source>
</evidence>
<dbReference type="Proteomes" id="UP000593571">
    <property type="component" value="Unassembled WGS sequence"/>
</dbReference>
<feature type="compositionally biased region" description="Low complexity" evidence="14">
    <location>
        <begin position="894"/>
        <end position="907"/>
    </location>
</feature>
<dbReference type="InterPro" id="IPR003599">
    <property type="entry name" value="Ig_sub"/>
</dbReference>
<dbReference type="PANTHER" id="PTHR45930:SF1">
    <property type="entry name" value="ADHESION G PROTEIN-COUPLED RECEPTOR A2"/>
    <property type="match status" value="1"/>
</dbReference>
<dbReference type="Gene3D" id="2.60.40.10">
    <property type="entry name" value="Immunoglobulins"/>
    <property type="match status" value="1"/>
</dbReference>
<feature type="domain" description="G-protein coupled receptors family 2 profile 1" evidence="17">
    <location>
        <begin position="326"/>
        <end position="420"/>
    </location>
</feature>
<feature type="region of interest" description="Disordered" evidence="14">
    <location>
        <begin position="870"/>
        <end position="915"/>
    </location>
</feature>
<proteinExistence type="inferred from homology"/>
<dbReference type="SUPFAM" id="SSF52058">
    <property type="entry name" value="L domain-like"/>
    <property type="match status" value="1"/>
</dbReference>
<feature type="transmembrane region" description="Helical" evidence="15">
    <location>
        <begin position="801"/>
        <end position="821"/>
    </location>
</feature>
<dbReference type="SMART" id="SM00409">
    <property type="entry name" value="IG"/>
    <property type="match status" value="1"/>
</dbReference>
<feature type="compositionally biased region" description="Basic and acidic residues" evidence="14">
    <location>
        <begin position="747"/>
        <end position="757"/>
    </location>
</feature>
<feature type="compositionally biased region" description="Polar residues" evidence="14">
    <location>
        <begin position="997"/>
        <end position="1018"/>
    </location>
</feature>
<feature type="region of interest" description="Disordered" evidence="14">
    <location>
        <begin position="737"/>
        <end position="773"/>
    </location>
</feature>
<evidence type="ECO:0000256" key="16">
    <source>
        <dbReference type="SAM" id="SignalP"/>
    </source>
</evidence>
<dbReference type="GO" id="GO:1990909">
    <property type="term" value="C:Wnt signalosome"/>
    <property type="evidence" value="ECO:0007669"/>
    <property type="project" value="TreeGrafter"/>
</dbReference>
<evidence type="ECO:0000256" key="15">
    <source>
        <dbReference type="SAM" id="Phobius"/>
    </source>
</evidence>
<evidence type="ECO:0000256" key="7">
    <source>
        <dbReference type="ARBA" id="ARBA00022989"/>
    </source>
</evidence>
<dbReference type="SMART" id="SM00082">
    <property type="entry name" value="LRRCT"/>
    <property type="match status" value="1"/>
</dbReference>
<protein>
    <submittedName>
        <fullName evidence="20">Adhesion G protein-coupled receptor A2</fullName>
    </submittedName>
</protein>
<dbReference type="Gene3D" id="3.80.10.10">
    <property type="entry name" value="Ribonuclease Inhibitor"/>
    <property type="match status" value="2"/>
</dbReference>
<keyword evidence="12" id="KW-0325">Glycoprotein</keyword>
<dbReference type="Pfam" id="PF00002">
    <property type="entry name" value="7tm_2"/>
    <property type="match status" value="1"/>
</dbReference>
<dbReference type="PANTHER" id="PTHR45930">
    <property type="entry name" value="G-PROTEIN COUPLED RECEPTOR 124-LIKE PROTEIN"/>
    <property type="match status" value="1"/>
</dbReference>
<evidence type="ECO:0000259" key="19">
    <source>
        <dbReference type="PROSITE" id="PS50835"/>
    </source>
</evidence>
<evidence type="ECO:0000313" key="20">
    <source>
        <dbReference type="EMBL" id="KAF6427097.1"/>
    </source>
</evidence>
<keyword evidence="21" id="KW-1185">Reference proteome</keyword>
<evidence type="ECO:0000256" key="2">
    <source>
        <dbReference type="ARBA" id="ARBA00007343"/>
    </source>
</evidence>
<feature type="transmembrane region" description="Helical" evidence="15">
    <location>
        <begin position="587"/>
        <end position="609"/>
    </location>
</feature>
<keyword evidence="3" id="KW-0433">Leucine-rich repeat</keyword>
<evidence type="ECO:0000256" key="14">
    <source>
        <dbReference type="SAM" id="MobiDB-lite"/>
    </source>
</evidence>
<evidence type="ECO:0000256" key="4">
    <source>
        <dbReference type="ARBA" id="ARBA00022692"/>
    </source>
</evidence>
<evidence type="ECO:0000256" key="1">
    <source>
        <dbReference type="ARBA" id="ARBA00004141"/>
    </source>
</evidence>
<dbReference type="InterPro" id="IPR051963">
    <property type="entry name" value="Adhesion_GPCR_A"/>
</dbReference>
<dbReference type="PROSITE" id="PS50835">
    <property type="entry name" value="IG_LIKE"/>
    <property type="match status" value="1"/>
</dbReference>
<dbReference type="InterPro" id="IPR000483">
    <property type="entry name" value="Cys-rich_flank_reg_C"/>
</dbReference>
<keyword evidence="5 16" id="KW-0732">Signal</keyword>
<dbReference type="PROSITE" id="PS51450">
    <property type="entry name" value="LRR"/>
    <property type="match status" value="1"/>
</dbReference>
<organism evidence="20 21">
    <name type="scientific">Rousettus aegyptiacus</name>
    <name type="common">Egyptian fruit bat</name>
    <name type="synonym">Pteropus aegyptiacus</name>
    <dbReference type="NCBI Taxonomy" id="9407"/>
    <lineage>
        <taxon>Eukaryota</taxon>
        <taxon>Metazoa</taxon>
        <taxon>Chordata</taxon>
        <taxon>Craniata</taxon>
        <taxon>Vertebrata</taxon>
        <taxon>Euteleostomi</taxon>
        <taxon>Mammalia</taxon>
        <taxon>Eutheria</taxon>
        <taxon>Laurasiatheria</taxon>
        <taxon>Chiroptera</taxon>
        <taxon>Yinpterochiroptera</taxon>
        <taxon>Pteropodoidea</taxon>
        <taxon>Pteropodidae</taxon>
        <taxon>Rousettinae</taxon>
        <taxon>Rousettus</taxon>
    </lineage>
</organism>
<dbReference type="InterPro" id="IPR058808">
    <property type="entry name" value="GAIN_ADGRA2/3"/>
</dbReference>
<keyword evidence="11 20" id="KW-0675">Receptor</keyword>
<feature type="transmembrane region" description="Helical" evidence="15">
    <location>
        <begin position="669"/>
        <end position="689"/>
    </location>
</feature>
<comment type="similarity">
    <text evidence="2">Belongs to the G-protein coupled receptor 2 family. Adhesion G-protein coupled receptor (ADGR) subfamily.</text>
</comment>
<keyword evidence="9 15" id="KW-0472">Membrane</keyword>
<dbReference type="InterPro" id="IPR036179">
    <property type="entry name" value="Ig-like_dom_sf"/>
</dbReference>
<dbReference type="InterPro" id="IPR017981">
    <property type="entry name" value="GPCR_2-like_7TM"/>
</dbReference>
<dbReference type="InterPro" id="IPR000832">
    <property type="entry name" value="GPCR_2_secretin-like"/>
</dbReference>
<feature type="transmembrane region" description="Helical" evidence="15">
    <location>
        <begin position="709"/>
        <end position="732"/>
    </location>
</feature>
<feature type="transmembrane region" description="Helical" evidence="15">
    <location>
        <begin position="554"/>
        <end position="575"/>
    </location>
</feature>
<feature type="domain" description="Ig-like" evidence="19">
    <location>
        <begin position="259"/>
        <end position="343"/>
    </location>
</feature>
<dbReference type="InterPro" id="IPR032675">
    <property type="entry name" value="LRR_dom_sf"/>
</dbReference>
<evidence type="ECO:0000313" key="21">
    <source>
        <dbReference type="Proteomes" id="UP000593571"/>
    </source>
</evidence>
<feature type="region of interest" description="Disordered" evidence="14">
    <location>
        <begin position="931"/>
        <end position="1096"/>
    </location>
</feature>
<feature type="compositionally biased region" description="Polar residues" evidence="14">
    <location>
        <begin position="737"/>
        <end position="746"/>
    </location>
</feature>
<dbReference type="PROSITE" id="PS00650">
    <property type="entry name" value="G_PROTEIN_RECEP_F2_2"/>
    <property type="match status" value="1"/>
</dbReference>
<dbReference type="AlphaFoldDB" id="A0A7J8DV28"/>
<gene>
    <name evidence="20" type="ORF">HJG63_000351</name>
</gene>
<feature type="compositionally biased region" description="Low complexity" evidence="14">
    <location>
        <begin position="870"/>
        <end position="881"/>
    </location>
</feature>
<feature type="signal peptide" evidence="16">
    <location>
        <begin position="1"/>
        <end position="32"/>
    </location>
</feature>
<dbReference type="Gene3D" id="4.10.1240.10">
    <property type="entry name" value="GPCR, family 2, extracellular hormone receptor domain"/>
    <property type="match status" value="1"/>
</dbReference>
<comment type="caution">
    <text evidence="20">The sequence shown here is derived from an EMBL/GenBank/DDBJ whole genome shotgun (WGS) entry which is preliminary data.</text>
</comment>
<evidence type="ECO:0000256" key="9">
    <source>
        <dbReference type="ARBA" id="ARBA00023136"/>
    </source>
</evidence>
<dbReference type="GO" id="GO:0090263">
    <property type="term" value="P:positive regulation of canonical Wnt signaling pathway"/>
    <property type="evidence" value="ECO:0007669"/>
    <property type="project" value="TreeGrafter"/>
</dbReference>
<dbReference type="Pfam" id="PF26588">
    <property type="entry name" value="GAIN_ADGRA3"/>
    <property type="match status" value="1"/>
</dbReference>
<evidence type="ECO:0000259" key="18">
    <source>
        <dbReference type="PROSITE" id="PS50261"/>
    </source>
</evidence>
<reference evidence="20 21" key="1">
    <citation type="journal article" date="2020" name="Nature">
        <title>Six reference-quality genomes reveal evolution of bat adaptations.</title>
        <authorList>
            <person name="Jebb D."/>
            <person name="Huang Z."/>
            <person name="Pippel M."/>
            <person name="Hughes G.M."/>
            <person name="Lavrichenko K."/>
            <person name="Devanna P."/>
            <person name="Winkler S."/>
            <person name="Jermiin L.S."/>
            <person name="Skirmuntt E.C."/>
            <person name="Katzourakis A."/>
            <person name="Burkitt-Gray L."/>
            <person name="Ray D.A."/>
            <person name="Sullivan K.A.M."/>
            <person name="Roscito J.G."/>
            <person name="Kirilenko B.M."/>
            <person name="Davalos L.M."/>
            <person name="Corthals A.P."/>
            <person name="Power M.L."/>
            <person name="Jones G."/>
            <person name="Ransome R.D."/>
            <person name="Dechmann D.K.N."/>
            <person name="Locatelli A.G."/>
            <person name="Puechmaille S.J."/>
            <person name="Fedrigo O."/>
            <person name="Jarvis E.D."/>
            <person name="Hiller M."/>
            <person name="Vernes S.C."/>
            <person name="Myers E.W."/>
            <person name="Teeling E.C."/>
        </authorList>
    </citation>
    <scope>NUCLEOTIDE SEQUENCE [LARGE SCALE GENOMIC DNA]</scope>
    <source>
        <strain evidence="20">MRouAeg1</strain>
        <tissue evidence="20">Muscle</tissue>
    </source>
</reference>
<name>A0A7J8DV28_ROUAE</name>
<dbReference type="GO" id="GO:0007417">
    <property type="term" value="P:central nervous system development"/>
    <property type="evidence" value="ECO:0007669"/>
    <property type="project" value="TreeGrafter"/>
</dbReference>
<dbReference type="InterPro" id="IPR036445">
    <property type="entry name" value="GPCR_2_extracell_dom_sf"/>
</dbReference>
<evidence type="ECO:0000256" key="11">
    <source>
        <dbReference type="ARBA" id="ARBA00023170"/>
    </source>
</evidence>
<keyword evidence="13" id="KW-0807">Transducer</keyword>
<dbReference type="SUPFAM" id="SSF48726">
    <property type="entry name" value="Immunoglobulin"/>
    <property type="match status" value="1"/>
</dbReference>
<feature type="compositionally biased region" description="Polar residues" evidence="14">
    <location>
        <begin position="1031"/>
        <end position="1042"/>
    </location>
</feature>
<comment type="subcellular location">
    <subcellularLocation>
        <location evidence="1">Membrane</location>
        <topology evidence="1">Multi-pass membrane protein</topology>
    </subcellularLocation>
</comment>
<feature type="compositionally biased region" description="Low complexity" evidence="14">
    <location>
        <begin position="760"/>
        <end position="773"/>
    </location>
</feature>
<dbReference type="GO" id="GO:0005886">
    <property type="term" value="C:plasma membrane"/>
    <property type="evidence" value="ECO:0007669"/>
    <property type="project" value="TreeGrafter"/>
</dbReference>
<evidence type="ECO:0000256" key="6">
    <source>
        <dbReference type="ARBA" id="ARBA00022737"/>
    </source>
</evidence>
<feature type="domain" description="G-protein coupled receptors family 2 profile 2" evidence="18">
    <location>
        <begin position="551"/>
        <end position="726"/>
    </location>
</feature>